<name>D2PVI7_KRIFD</name>
<dbReference type="Proteomes" id="UP000007967">
    <property type="component" value="Chromosome"/>
</dbReference>
<accession>D2PVI7</accession>
<gene>
    <name evidence="2" type="ordered locus">Kfla_6224</name>
</gene>
<organism evidence="2 3">
    <name type="scientific">Kribbella flavida (strain DSM 17836 / JCM 10339 / NBRC 14399)</name>
    <dbReference type="NCBI Taxonomy" id="479435"/>
    <lineage>
        <taxon>Bacteria</taxon>
        <taxon>Bacillati</taxon>
        <taxon>Actinomycetota</taxon>
        <taxon>Actinomycetes</taxon>
        <taxon>Propionibacteriales</taxon>
        <taxon>Kribbellaceae</taxon>
        <taxon>Kribbella</taxon>
    </lineage>
</organism>
<dbReference type="HOGENOM" id="CLU_2287810_0_0_11"/>
<reference evidence="2 3" key="2">
    <citation type="journal article" date="2010" name="Stand. Genomic Sci.">
        <title>Complete genome sequence of Kribbella flavida type strain (IFO 14399).</title>
        <authorList>
            <person name="Pukall R."/>
            <person name="Lapidus A."/>
            <person name="Glavina Del Rio T."/>
            <person name="Copeland A."/>
            <person name="Tice H."/>
            <person name="Cheng J.-F."/>
            <person name="Lucas S."/>
            <person name="Chen F."/>
            <person name="Nolan M."/>
            <person name="LaButti K."/>
            <person name="Pati A."/>
            <person name="Ivanova N."/>
            <person name="Mavrommatis K."/>
            <person name="Mikhailova N."/>
            <person name="Pitluck S."/>
            <person name="Bruce D."/>
            <person name="Goodwin L."/>
            <person name="Land M."/>
            <person name="Hauser L."/>
            <person name="Chang Y.-J."/>
            <person name="Jeffries C.D."/>
            <person name="Chen A."/>
            <person name="Palaniappan K."/>
            <person name="Chain P."/>
            <person name="Rohde M."/>
            <person name="Goeker M."/>
            <person name="Bristow J."/>
            <person name="Eisen J.A."/>
            <person name="Markowitz V."/>
            <person name="Hugenholtz P."/>
            <person name="Kyrpides N.C."/>
            <person name="Klenk H.-P."/>
            <person name="Brettin T."/>
        </authorList>
    </citation>
    <scope>NUCLEOTIDE SEQUENCE [LARGE SCALE GENOMIC DNA]</scope>
    <source>
        <strain evidence="3">DSM 17836 / JCM 10339 / NBRC 14399</strain>
    </source>
</reference>
<evidence type="ECO:0000313" key="3">
    <source>
        <dbReference type="Proteomes" id="UP000007967"/>
    </source>
</evidence>
<feature type="region of interest" description="Disordered" evidence="1">
    <location>
        <begin position="1"/>
        <end position="101"/>
    </location>
</feature>
<evidence type="ECO:0000313" key="2">
    <source>
        <dbReference type="EMBL" id="ADB35227.1"/>
    </source>
</evidence>
<sequence>MSESENDDYRPTVDDVDPSALAVNSVDDRVRVSADPSETEIVDSVGETLRVDEENDGDRVRAPEEVSGGGPAEPPSGEPPSAAASGVIGSADDARPGGGPS</sequence>
<keyword evidence="3" id="KW-1185">Reference proteome</keyword>
<dbReference type="KEGG" id="kfl:Kfla_6224"/>
<evidence type="ECO:0000256" key="1">
    <source>
        <dbReference type="SAM" id="MobiDB-lite"/>
    </source>
</evidence>
<dbReference type="AlphaFoldDB" id="D2PVI7"/>
<reference evidence="3" key="1">
    <citation type="submission" date="2009-09" db="EMBL/GenBank/DDBJ databases">
        <title>The complete genome of Kribbella flavida DSM 17836.</title>
        <authorList>
            <consortium name="US DOE Joint Genome Institute (JGI-PGF)"/>
            <person name="Lucas S."/>
            <person name="Copeland A."/>
            <person name="Lapidus A."/>
            <person name="Glavina del Rio T."/>
            <person name="Dalin E."/>
            <person name="Tice H."/>
            <person name="Bruce D."/>
            <person name="Goodwin L."/>
            <person name="Pitluck S."/>
            <person name="Kyrpides N."/>
            <person name="Mavromatis K."/>
            <person name="Ivanova N."/>
            <person name="Saunders E."/>
            <person name="Brettin T."/>
            <person name="Detter J.C."/>
            <person name="Han C."/>
            <person name="Larimer F."/>
            <person name="Land M."/>
            <person name="Hauser L."/>
            <person name="Markowitz V."/>
            <person name="Cheng J.-F."/>
            <person name="Hugenholtz P."/>
            <person name="Woyke T."/>
            <person name="Wu D."/>
            <person name="Pukall R."/>
            <person name="Klenk H.-P."/>
            <person name="Eisen J.A."/>
        </authorList>
    </citation>
    <scope>NUCLEOTIDE SEQUENCE [LARGE SCALE GENOMIC DNA]</scope>
    <source>
        <strain evidence="3">DSM 17836 / JCM 10339 / NBRC 14399</strain>
    </source>
</reference>
<proteinExistence type="predicted"/>
<dbReference type="EMBL" id="CP001736">
    <property type="protein sequence ID" value="ADB35227.1"/>
    <property type="molecule type" value="Genomic_DNA"/>
</dbReference>
<protein>
    <submittedName>
        <fullName evidence="2">Uncharacterized protein</fullName>
    </submittedName>
</protein>
<dbReference type="STRING" id="479435.Kfla_6224"/>
<feature type="compositionally biased region" description="Basic and acidic residues" evidence="1">
    <location>
        <begin position="49"/>
        <end position="64"/>
    </location>
</feature>